<evidence type="ECO:0000256" key="4">
    <source>
        <dbReference type="ARBA" id="ARBA00012280"/>
    </source>
</evidence>
<proteinExistence type="inferred from homology"/>
<dbReference type="FunCoup" id="A0A6C2YUY0">
    <property type="interactions" value="463"/>
</dbReference>
<dbReference type="EC" id="1.2.4.2" evidence="4"/>
<comment type="cofactor">
    <cofactor evidence="1">
        <name>thiamine diphosphate</name>
        <dbReference type="ChEBI" id="CHEBI:58937"/>
    </cofactor>
</comment>
<evidence type="ECO:0000256" key="1">
    <source>
        <dbReference type="ARBA" id="ARBA00001964"/>
    </source>
</evidence>
<evidence type="ECO:0000259" key="8">
    <source>
        <dbReference type="SMART" id="SM00861"/>
    </source>
</evidence>
<dbReference type="Gene3D" id="3.40.50.11610">
    <property type="entry name" value="Multifunctional 2-oxoglutarate metabolism enzyme, C-terminal domain"/>
    <property type="match status" value="1"/>
</dbReference>
<dbReference type="SUPFAM" id="SSF52518">
    <property type="entry name" value="Thiamin diphosphate-binding fold (THDP-binding)"/>
    <property type="match status" value="2"/>
</dbReference>
<dbReference type="Pfam" id="PF02779">
    <property type="entry name" value="Transket_pyr"/>
    <property type="match status" value="1"/>
</dbReference>
<dbReference type="GO" id="GO:0006099">
    <property type="term" value="P:tricarboxylic acid cycle"/>
    <property type="evidence" value="ECO:0007669"/>
    <property type="project" value="TreeGrafter"/>
</dbReference>
<dbReference type="EMBL" id="LR586016">
    <property type="protein sequence ID" value="VIP04682.1"/>
    <property type="molecule type" value="Genomic_DNA"/>
</dbReference>
<dbReference type="InterPro" id="IPR029061">
    <property type="entry name" value="THDP-binding"/>
</dbReference>
<dbReference type="InterPro" id="IPR001017">
    <property type="entry name" value="DH_E1"/>
</dbReference>
<dbReference type="PANTHER" id="PTHR23152:SF4">
    <property type="entry name" value="2-OXOADIPATE DEHYDROGENASE COMPLEX COMPONENT E1"/>
    <property type="match status" value="1"/>
</dbReference>
<evidence type="ECO:0000313" key="10">
    <source>
        <dbReference type="Proteomes" id="UP000464378"/>
    </source>
</evidence>
<dbReference type="Pfam" id="PF00676">
    <property type="entry name" value="E1_dh"/>
    <property type="match status" value="1"/>
</dbReference>
<dbReference type="SMART" id="SM00861">
    <property type="entry name" value="Transket_pyr"/>
    <property type="match status" value="1"/>
</dbReference>
<dbReference type="InterPro" id="IPR005475">
    <property type="entry name" value="Transketolase-like_Pyr-bd"/>
</dbReference>
<dbReference type="GO" id="GO:0004591">
    <property type="term" value="F:oxoglutarate dehydrogenase (succinyl-transferring) activity"/>
    <property type="evidence" value="ECO:0007669"/>
    <property type="project" value="UniProtKB-EC"/>
</dbReference>
<dbReference type="CDD" id="cd02016">
    <property type="entry name" value="TPP_E1_OGDC_like"/>
    <property type="match status" value="1"/>
</dbReference>
<protein>
    <recommendedName>
        <fullName evidence="4">oxoglutarate dehydrogenase (succinyl-transferring)</fullName>
        <ecNumber evidence="4">1.2.4.2</ecNumber>
    </recommendedName>
</protein>
<feature type="domain" description="Transketolase-like pyrimidine-binding" evidence="8">
    <location>
        <begin position="565"/>
        <end position="759"/>
    </location>
</feature>
<dbReference type="GO" id="GO:0030976">
    <property type="term" value="F:thiamine pyrophosphate binding"/>
    <property type="evidence" value="ECO:0007669"/>
    <property type="project" value="InterPro"/>
</dbReference>
<dbReference type="NCBIfam" id="NF006914">
    <property type="entry name" value="PRK09404.1"/>
    <property type="match status" value="1"/>
</dbReference>
<dbReference type="Pfam" id="PF16870">
    <property type="entry name" value="OxoGdeHyase_C"/>
    <property type="match status" value="1"/>
</dbReference>
<dbReference type="EMBL" id="LR593887">
    <property type="protein sequence ID" value="VTS06723.1"/>
    <property type="molecule type" value="Genomic_DNA"/>
</dbReference>
<evidence type="ECO:0000256" key="2">
    <source>
        <dbReference type="ARBA" id="ARBA00003906"/>
    </source>
</evidence>
<dbReference type="NCBIfam" id="TIGR00239">
    <property type="entry name" value="2oxo_dh_E1"/>
    <property type="match status" value="1"/>
</dbReference>
<dbReference type="Gene3D" id="1.10.287.1150">
    <property type="entry name" value="TPP helical domain"/>
    <property type="match status" value="1"/>
</dbReference>
<dbReference type="InterPro" id="IPR031717">
    <property type="entry name" value="ODO-1/KGD_C"/>
</dbReference>
<comment type="function">
    <text evidence="2">E1 component of the 2-oxoglutarate dehydrogenase (OGDH) complex which catalyzes the decarboxylation of 2-oxoglutarate, the first step in the conversion of 2-oxoglutarate to succinyl-CoA and CO(2).</text>
</comment>
<dbReference type="NCBIfam" id="NF008907">
    <property type="entry name" value="PRK12270.1"/>
    <property type="match status" value="1"/>
</dbReference>
<feature type="region of interest" description="Disordered" evidence="7">
    <location>
        <begin position="923"/>
        <end position="946"/>
    </location>
</feature>
<evidence type="ECO:0000313" key="9">
    <source>
        <dbReference type="EMBL" id="VIP04682.1"/>
    </source>
</evidence>
<evidence type="ECO:0000256" key="5">
    <source>
        <dbReference type="ARBA" id="ARBA00023002"/>
    </source>
</evidence>
<dbReference type="InterPro" id="IPR011603">
    <property type="entry name" value="2oxoglutarate_DH_E1"/>
</dbReference>
<evidence type="ECO:0000256" key="3">
    <source>
        <dbReference type="ARBA" id="ARBA00006936"/>
    </source>
</evidence>
<dbReference type="RefSeq" id="WP_162659730.1">
    <property type="nucleotide sequence ID" value="NZ_LR593887.1"/>
</dbReference>
<dbReference type="GO" id="GO:0005829">
    <property type="term" value="C:cytosol"/>
    <property type="evidence" value="ECO:0007669"/>
    <property type="project" value="TreeGrafter"/>
</dbReference>
<gene>
    <name evidence="9" type="ORF">GMBLW1_45110</name>
</gene>
<dbReference type="Pfam" id="PF16078">
    <property type="entry name" value="2-oxogl_dehyd_N"/>
    <property type="match status" value="1"/>
</dbReference>
<dbReference type="Proteomes" id="UP000464378">
    <property type="component" value="Chromosome"/>
</dbReference>
<dbReference type="PANTHER" id="PTHR23152">
    <property type="entry name" value="2-OXOGLUTARATE DEHYDROGENASE"/>
    <property type="match status" value="1"/>
</dbReference>
<dbReference type="InterPro" id="IPR032106">
    <property type="entry name" value="2-oxogl_dehyd_N"/>
</dbReference>
<sequence>MSRPSFANMSNIAVIESQYMRWRENPESVDSDWQVFFQGFELRGLLTPYAIESNQLQTAVVRLIFAYRDLGHFLAHLDPLTLPPTTHPLLELSQFGLTEADLDREVDCSAVAGMGQAKLRELVSILRQIYCGTIGYEFMHIQDINVRAWLRERIEPRRSQPNLPRRQRIRVLHDLHHSEKFEHFLHTRYVGQKRFSLEGAETLIPVLDAIVEKSPDLGAQELVVGMAHRGRLNVLANIMHKPYHEIFAEFEDNPHEGSFSGDGDVKYHLGFSSNVVTTSGKTVHLSLTPNPSHLEAVNPVVEGRVRAKQRRFNDLERKRGVPVLVHGDAAFAGQGMVAETLNLSQLSGYRTGGTIHVIVNNQIGFTTTPNDARSTTYCTDVAKMIQAPIFHVNAEDPDAAVFIAELALEFRQTFGRDVVIDMYCYRKYGHNEGDEPMFTQPVMYRKIKGRPSIASLYSEQIIREAVFTEEEVSDLNDAYEQKLTEVREEVRKAKLPKKGMASYMDNWSGLQHRYHNTPVATGVAEPTLGRIIDQLTRVPEGFSIEPKMATMLEGRRASFYETKQIDWALGELLAFGSLILEGTHVRLSGQDCRRGTFSQRHSVLYHNQSGERYVPFNHFDPPAPTTFSVYDSLLSENAVLGFEFGYSMDSPNSLVIWEAQFGDFANGAQTIIDQFIVCSSSKWQRSSGLVMMLPHGYEGQGPEHSSARLERFLQSCAEDNIQVAYCTTAAQHFHILRRQMKRNFRIPLILMTPKSLLRSPLAASPVSEFVGGQFHEVIGDTTVDPAQVRRVVLCTGKIYHDLADARFPKPATGANPAASKTSNPPHPDVALIRIEQLYPFPEEALQTELNRYKNAVELVWVQEESQNMGAWSFVEPRLRAMGHDAQYIGRDASASPATGSPKIHKAEQDEIIRSTFESPAPVIVRADSAGLNRQPVADQPMDKSRR</sequence>
<organism evidence="9">
    <name type="scientific">Tuwongella immobilis</name>
    <dbReference type="NCBI Taxonomy" id="692036"/>
    <lineage>
        <taxon>Bacteria</taxon>
        <taxon>Pseudomonadati</taxon>
        <taxon>Planctomycetota</taxon>
        <taxon>Planctomycetia</taxon>
        <taxon>Gemmatales</taxon>
        <taxon>Gemmataceae</taxon>
        <taxon>Tuwongella</taxon>
    </lineage>
</organism>
<dbReference type="GO" id="GO:0045252">
    <property type="term" value="C:oxoglutarate dehydrogenase complex"/>
    <property type="evidence" value="ECO:0007669"/>
    <property type="project" value="TreeGrafter"/>
</dbReference>
<dbReference type="InterPro" id="IPR042179">
    <property type="entry name" value="KGD_C_sf"/>
</dbReference>
<evidence type="ECO:0000256" key="6">
    <source>
        <dbReference type="ARBA" id="ARBA00023052"/>
    </source>
</evidence>
<evidence type="ECO:0000256" key="7">
    <source>
        <dbReference type="SAM" id="MobiDB-lite"/>
    </source>
</evidence>
<keyword evidence="10" id="KW-1185">Reference proteome</keyword>
<dbReference type="Gene3D" id="3.40.50.12470">
    <property type="match status" value="1"/>
</dbReference>
<name>A0A6C2YUY0_9BACT</name>
<keyword evidence="5" id="KW-0560">Oxidoreductase</keyword>
<keyword evidence="6" id="KW-0786">Thiamine pyrophosphate</keyword>
<dbReference type="KEGG" id="tim:GMBLW1_45110"/>
<dbReference type="PIRSF" id="PIRSF000157">
    <property type="entry name" value="Oxoglu_dh_E1"/>
    <property type="match status" value="1"/>
</dbReference>
<accession>A0A6C2YUY0</accession>
<dbReference type="InParanoid" id="A0A6C2YUY0"/>
<dbReference type="Gene3D" id="3.40.50.970">
    <property type="match status" value="1"/>
</dbReference>
<reference evidence="9" key="1">
    <citation type="submission" date="2019-04" db="EMBL/GenBank/DDBJ databases">
        <authorList>
            <consortium name="Science for Life Laboratories"/>
        </authorList>
    </citation>
    <scope>NUCLEOTIDE SEQUENCE</scope>
    <source>
        <strain evidence="9">MBLW1</strain>
    </source>
</reference>
<dbReference type="AlphaFoldDB" id="A0A6C2YUY0"/>
<comment type="similarity">
    <text evidence="3">Belongs to the alpha-ketoglutarate dehydrogenase family.</text>
</comment>